<protein>
    <submittedName>
        <fullName evidence="2">Uncharacterized protein</fullName>
    </submittedName>
</protein>
<feature type="compositionally biased region" description="Basic and acidic residues" evidence="1">
    <location>
        <begin position="1"/>
        <end position="16"/>
    </location>
</feature>
<feature type="compositionally biased region" description="Acidic residues" evidence="1">
    <location>
        <begin position="41"/>
        <end position="50"/>
    </location>
</feature>
<dbReference type="EMBL" id="FNPH01000004">
    <property type="protein sequence ID" value="SDY88667.1"/>
    <property type="molecule type" value="Genomic_DNA"/>
</dbReference>
<evidence type="ECO:0000313" key="2">
    <source>
        <dbReference type="EMBL" id="SDY88667.1"/>
    </source>
</evidence>
<dbReference type="Proteomes" id="UP000242415">
    <property type="component" value="Unassembled WGS sequence"/>
</dbReference>
<gene>
    <name evidence="2" type="ORF">SAMN05444365_10410</name>
</gene>
<feature type="region of interest" description="Disordered" evidence="1">
    <location>
        <begin position="1"/>
        <end position="75"/>
    </location>
</feature>
<dbReference type="AlphaFoldDB" id="A0A1H3NIC8"/>
<dbReference type="RefSeq" id="WP_245736612.1">
    <property type="nucleotide sequence ID" value="NZ_FNPH01000004.1"/>
</dbReference>
<evidence type="ECO:0000256" key="1">
    <source>
        <dbReference type="SAM" id="MobiDB-lite"/>
    </source>
</evidence>
<organism evidence="2 3">
    <name type="scientific">Micromonospora pattaloongensis</name>
    <dbReference type="NCBI Taxonomy" id="405436"/>
    <lineage>
        <taxon>Bacteria</taxon>
        <taxon>Bacillati</taxon>
        <taxon>Actinomycetota</taxon>
        <taxon>Actinomycetes</taxon>
        <taxon>Micromonosporales</taxon>
        <taxon>Micromonosporaceae</taxon>
        <taxon>Micromonospora</taxon>
    </lineage>
</organism>
<dbReference type="STRING" id="405436.SAMN05444365_10410"/>
<sequence length="75" mass="7380">MGRDMGPGERDPDRGASEAVGGVPLDHQETRARTGPRAEGDPDLITEDDGSGVAGGSSGASGGGSNTPGHPDAPR</sequence>
<feature type="compositionally biased region" description="Basic and acidic residues" evidence="1">
    <location>
        <begin position="26"/>
        <end position="40"/>
    </location>
</feature>
<proteinExistence type="predicted"/>
<keyword evidence="3" id="KW-1185">Reference proteome</keyword>
<evidence type="ECO:0000313" key="3">
    <source>
        <dbReference type="Proteomes" id="UP000242415"/>
    </source>
</evidence>
<name>A0A1H3NIC8_9ACTN</name>
<accession>A0A1H3NIC8</accession>
<reference evidence="3" key="1">
    <citation type="submission" date="2016-10" db="EMBL/GenBank/DDBJ databases">
        <authorList>
            <person name="Varghese N."/>
            <person name="Submissions S."/>
        </authorList>
    </citation>
    <scope>NUCLEOTIDE SEQUENCE [LARGE SCALE GENOMIC DNA]</scope>
    <source>
        <strain evidence="3">DSM 45245</strain>
    </source>
</reference>
<feature type="compositionally biased region" description="Gly residues" evidence="1">
    <location>
        <begin position="52"/>
        <end position="66"/>
    </location>
</feature>